<dbReference type="EMBL" id="JBHSAX010000014">
    <property type="protein sequence ID" value="MFC3963169.1"/>
    <property type="molecule type" value="Genomic_DNA"/>
</dbReference>
<evidence type="ECO:0000313" key="2">
    <source>
        <dbReference type="Proteomes" id="UP001595696"/>
    </source>
</evidence>
<comment type="caution">
    <text evidence="1">The sequence shown here is derived from an EMBL/GenBank/DDBJ whole genome shotgun (WGS) entry which is preliminary data.</text>
</comment>
<sequence>MSRTYSFTVPYSAPVTLLHRAYTDPEAWRARFAEAKSANYDLDHPDGEGSIRIHMSERVGGDAVPRVVRSVLGREFTLERTDTWNRLDGERATGSFTAATTGVRGELAGDYLLRPTAEGAVLEISGEAEFDVPMVGGALERMVEQLHQRVVQNEREFFATWLAEHPEG</sequence>
<dbReference type="Proteomes" id="UP001595696">
    <property type="component" value="Unassembled WGS sequence"/>
</dbReference>
<dbReference type="RefSeq" id="WP_378612924.1">
    <property type="nucleotide sequence ID" value="NZ_JBHSAX010000014.1"/>
</dbReference>
<dbReference type="SUPFAM" id="SSF55961">
    <property type="entry name" value="Bet v1-like"/>
    <property type="match status" value="1"/>
</dbReference>
<dbReference type="InterPro" id="IPR023393">
    <property type="entry name" value="START-like_dom_sf"/>
</dbReference>
<protein>
    <submittedName>
        <fullName evidence="1">DUF2505 domain-containing protein</fullName>
    </submittedName>
</protein>
<proteinExistence type="predicted"/>
<dbReference type="Gene3D" id="3.30.530.20">
    <property type="match status" value="1"/>
</dbReference>
<dbReference type="InterPro" id="IPR019639">
    <property type="entry name" value="DUF2505"/>
</dbReference>
<reference evidence="2" key="1">
    <citation type="journal article" date="2019" name="Int. J. Syst. Evol. Microbiol.">
        <title>The Global Catalogue of Microorganisms (GCM) 10K type strain sequencing project: providing services to taxonomists for standard genome sequencing and annotation.</title>
        <authorList>
            <consortium name="The Broad Institute Genomics Platform"/>
            <consortium name="The Broad Institute Genome Sequencing Center for Infectious Disease"/>
            <person name="Wu L."/>
            <person name="Ma J."/>
        </authorList>
    </citation>
    <scope>NUCLEOTIDE SEQUENCE [LARGE SCALE GENOMIC DNA]</scope>
    <source>
        <strain evidence="2">CGMCC 4.7330</strain>
    </source>
</reference>
<accession>A0ABV8DU22</accession>
<keyword evidence="2" id="KW-1185">Reference proteome</keyword>
<gene>
    <name evidence="1" type="ORF">ACFO0B_14350</name>
</gene>
<name>A0ABV8DU22_9NOCA</name>
<evidence type="ECO:0000313" key="1">
    <source>
        <dbReference type="EMBL" id="MFC3963169.1"/>
    </source>
</evidence>
<dbReference type="Pfam" id="PF10698">
    <property type="entry name" value="DUF2505"/>
    <property type="match status" value="1"/>
</dbReference>
<organism evidence="1 2">
    <name type="scientific">Nocardia jiangsuensis</name>
    <dbReference type="NCBI Taxonomy" id="1691563"/>
    <lineage>
        <taxon>Bacteria</taxon>
        <taxon>Bacillati</taxon>
        <taxon>Actinomycetota</taxon>
        <taxon>Actinomycetes</taxon>
        <taxon>Mycobacteriales</taxon>
        <taxon>Nocardiaceae</taxon>
        <taxon>Nocardia</taxon>
    </lineage>
</organism>